<name>A0A844ZQX8_9SPHN</name>
<accession>A0A844ZQX8</accession>
<keyword evidence="3" id="KW-1185">Reference proteome</keyword>
<dbReference type="EMBL" id="WTYX01000001">
    <property type="protein sequence ID" value="MXO90255.1"/>
    <property type="molecule type" value="Genomic_DNA"/>
</dbReference>
<dbReference type="AlphaFoldDB" id="A0A844ZQX8"/>
<dbReference type="OrthoDB" id="9813682at2"/>
<comment type="caution">
    <text evidence="2">The sequence shown here is derived from an EMBL/GenBank/DDBJ whole genome shotgun (WGS) entry which is preliminary data.</text>
</comment>
<dbReference type="Gene3D" id="3.40.50.12370">
    <property type="match status" value="1"/>
</dbReference>
<feature type="domain" description="UspA" evidence="1">
    <location>
        <begin position="16"/>
        <end position="124"/>
    </location>
</feature>
<protein>
    <submittedName>
        <fullName evidence="2">Universal stress protein</fullName>
    </submittedName>
</protein>
<evidence type="ECO:0000259" key="1">
    <source>
        <dbReference type="Pfam" id="PF00582"/>
    </source>
</evidence>
<sequence length="163" mass="17214">MADRQGCRKGNCVRTYLVIMDESDEARKALRFASRRAVATGGDVHILALVPKQNFSAFGAVQATIESETRDRAEVLASSAAGNLFSESGKMPTISVKIGEGQAVIKEYLGEHPEVAALVLGAAADGQPGPLITHFSAHSGSLPCPLYIVPGSFSNDEIDRLTA</sequence>
<dbReference type="InterPro" id="IPR006016">
    <property type="entry name" value="UspA"/>
</dbReference>
<dbReference type="Proteomes" id="UP000442714">
    <property type="component" value="Unassembled WGS sequence"/>
</dbReference>
<dbReference type="Pfam" id="PF00582">
    <property type="entry name" value="Usp"/>
    <property type="match status" value="1"/>
</dbReference>
<proteinExistence type="predicted"/>
<evidence type="ECO:0000313" key="2">
    <source>
        <dbReference type="EMBL" id="MXO90255.1"/>
    </source>
</evidence>
<evidence type="ECO:0000313" key="3">
    <source>
        <dbReference type="Proteomes" id="UP000442714"/>
    </source>
</evidence>
<reference evidence="2 3" key="1">
    <citation type="submission" date="2019-12" db="EMBL/GenBank/DDBJ databases">
        <title>Genomic-based taxomic classification of the family Erythrobacteraceae.</title>
        <authorList>
            <person name="Xu L."/>
        </authorList>
    </citation>
    <scope>NUCLEOTIDE SEQUENCE [LARGE SCALE GENOMIC DNA]</scope>
    <source>
        <strain evidence="2 3">KCTC 52763</strain>
    </source>
</reference>
<dbReference type="SUPFAM" id="SSF52402">
    <property type="entry name" value="Adenine nucleotide alpha hydrolases-like"/>
    <property type="match status" value="1"/>
</dbReference>
<gene>
    <name evidence="2" type="ORF">GRI41_05440</name>
</gene>
<organism evidence="2 3">
    <name type="scientific">Pontixanthobacter aquaemixtae</name>
    <dbReference type="NCBI Taxonomy" id="1958940"/>
    <lineage>
        <taxon>Bacteria</taxon>
        <taxon>Pseudomonadati</taxon>
        <taxon>Pseudomonadota</taxon>
        <taxon>Alphaproteobacteria</taxon>
        <taxon>Sphingomonadales</taxon>
        <taxon>Erythrobacteraceae</taxon>
        <taxon>Pontixanthobacter</taxon>
    </lineage>
</organism>